<evidence type="ECO:0000313" key="7">
    <source>
        <dbReference type="EMBL" id="KAH6585917.1"/>
    </source>
</evidence>
<comment type="caution">
    <text evidence="7">The sequence shown here is derived from an EMBL/GenBank/DDBJ whole genome shotgun (WGS) entry which is preliminary data.</text>
</comment>
<proteinExistence type="predicted"/>
<feature type="domain" description="C3H1-type" evidence="6">
    <location>
        <begin position="165"/>
        <end position="202"/>
    </location>
</feature>
<feature type="domain" description="C3H1-type" evidence="6">
    <location>
        <begin position="92"/>
        <end position="119"/>
    </location>
</feature>
<feature type="compositionally biased region" description="Basic and acidic residues" evidence="5">
    <location>
        <begin position="46"/>
        <end position="69"/>
    </location>
</feature>
<evidence type="ECO:0000256" key="3">
    <source>
        <dbReference type="ARBA" id="ARBA00022833"/>
    </source>
</evidence>
<keyword evidence="1 4" id="KW-0479">Metal-binding</keyword>
<dbReference type="EMBL" id="JAFCIX010000577">
    <property type="protein sequence ID" value="KAH6585917.1"/>
    <property type="molecule type" value="Genomic_DNA"/>
</dbReference>
<evidence type="ECO:0000256" key="2">
    <source>
        <dbReference type="ARBA" id="ARBA00022771"/>
    </source>
</evidence>
<protein>
    <recommendedName>
        <fullName evidence="6">C3H1-type domain-containing protein</fullName>
    </recommendedName>
</protein>
<evidence type="ECO:0000259" key="6">
    <source>
        <dbReference type="PROSITE" id="PS50103"/>
    </source>
</evidence>
<dbReference type="InterPro" id="IPR032378">
    <property type="entry name" value="ZC3H15/TMA46_C"/>
</dbReference>
<keyword evidence="3 4" id="KW-0862">Zinc</keyword>
<dbReference type="Pfam" id="PF16543">
    <property type="entry name" value="DFRP_C"/>
    <property type="match status" value="1"/>
</dbReference>
<evidence type="ECO:0000256" key="4">
    <source>
        <dbReference type="PROSITE-ProRule" id="PRU00723"/>
    </source>
</evidence>
<accession>A0ABQ8ESJ0</accession>
<dbReference type="Gene3D" id="6.20.400.10">
    <property type="match status" value="1"/>
</dbReference>
<evidence type="ECO:0000256" key="5">
    <source>
        <dbReference type="SAM" id="MobiDB-lite"/>
    </source>
</evidence>
<gene>
    <name evidence="7" type="ORF">BASA50_000861</name>
</gene>
<feature type="zinc finger region" description="C3H1-type" evidence="4">
    <location>
        <begin position="165"/>
        <end position="202"/>
    </location>
</feature>
<dbReference type="Gene3D" id="4.10.1000.10">
    <property type="entry name" value="Zinc finger, CCCH-type"/>
    <property type="match status" value="1"/>
</dbReference>
<feature type="region of interest" description="Disordered" evidence="5">
    <location>
        <begin position="41"/>
        <end position="69"/>
    </location>
</feature>
<feature type="zinc finger region" description="C3H1-type" evidence="4">
    <location>
        <begin position="92"/>
        <end position="119"/>
    </location>
</feature>
<dbReference type="PROSITE" id="PS50103">
    <property type="entry name" value="ZF_C3H1"/>
    <property type="match status" value="2"/>
</dbReference>
<dbReference type="SUPFAM" id="SSF90229">
    <property type="entry name" value="CCCH zinc finger"/>
    <property type="match status" value="1"/>
</dbReference>
<organism evidence="7 8">
    <name type="scientific">Batrachochytrium salamandrivorans</name>
    <dbReference type="NCBI Taxonomy" id="1357716"/>
    <lineage>
        <taxon>Eukaryota</taxon>
        <taxon>Fungi</taxon>
        <taxon>Fungi incertae sedis</taxon>
        <taxon>Chytridiomycota</taxon>
        <taxon>Chytridiomycota incertae sedis</taxon>
        <taxon>Chytridiomycetes</taxon>
        <taxon>Rhizophydiales</taxon>
        <taxon>Rhizophydiales incertae sedis</taxon>
        <taxon>Batrachochytrium</taxon>
    </lineage>
</organism>
<keyword evidence="2 4" id="KW-0863">Zinc-finger</keyword>
<name>A0ABQ8ESJ0_9FUNG</name>
<keyword evidence="8" id="KW-1185">Reference proteome</keyword>
<reference evidence="7 8" key="1">
    <citation type="submission" date="2021-02" db="EMBL/GenBank/DDBJ databases">
        <title>Variation within the Batrachochytrium salamandrivorans European outbreak.</title>
        <authorList>
            <person name="Kelly M."/>
            <person name="Pasmans F."/>
            <person name="Shea T.P."/>
            <person name="Munoz J.F."/>
            <person name="Carranza S."/>
            <person name="Cuomo C.A."/>
            <person name="Martel A."/>
        </authorList>
    </citation>
    <scope>NUCLEOTIDE SEQUENCE [LARGE SCALE GENOMIC DNA]</scope>
    <source>
        <strain evidence="7 8">AMFP18/2</strain>
    </source>
</reference>
<dbReference type="InterPro" id="IPR036855">
    <property type="entry name" value="Znf_CCCH_sf"/>
</dbReference>
<evidence type="ECO:0000256" key="1">
    <source>
        <dbReference type="ARBA" id="ARBA00022723"/>
    </source>
</evidence>
<dbReference type="Pfam" id="PF00642">
    <property type="entry name" value="zf-CCCH"/>
    <property type="match status" value="1"/>
</dbReference>
<dbReference type="InterPro" id="IPR000571">
    <property type="entry name" value="Znf_CCCH"/>
</dbReference>
<dbReference type="PANTHER" id="PTHR12681:SF0">
    <property type="entry name" value="ZINC FINGER CCCH DOMAIN-CONTAINING PROTEIN 15"/>
    <property type="match status" value="1"/>
</dbReference>
<dbReference type="SMART" id="SM00356">
    <property type="entry name" value="ZnF_C3H1"/>
    <property type="match status" value="2"/>
</dbReference>
<dbReference type="PANTHER" id="PTHR12681">
    <property type="entry name" value="ZINC FINGER-CONTAINING PROTEIN P48ZNF"/>
    <property type="match status" value="1"/>
</dbReference>
<dbReference type="Proteomes" id="UP001648503">
    <property type="component" value="Unassembled WGS sequence"/>
</dbReference>
<feature type="region of interest" description="Disordered" evidence="5">
    <location>
        <begin position="294"/>
        <end position="330"/>
    </location>
</feature>
<evidence type="ECO:0000313" key="8">
    <source>
        <dbReference type="Proteomes" id="UP001648503"/>
    </source>
</evidence>
<feature type="compositionally biased region" description="Acidic residues" evidence="5">
    <location>
        <begin position="308"/>
        <end position="319"/>
    </location>
</feature>
<sequence length="353" mass="40725">MPPKVQQKKKAQAIEDKTFGLKNKNKSAKVNRYVQEVVHQVQTSGNKKERDAAEIRKKEAEAKKKADEQKKAEIAELFKPIVVQQKIPFGVDPKTVLCAHFKAGQCQKGPRCKFSHDLNIERKAAKLDIYTDTRSKEEDTMDNWDQAKLEDAVRQKHTEGDNRNKPTDIVCKFFVESIETRKYGWFWECPNGSKCKYRHALPPGFVLKKKETEDERREREDTEKENQITIEDFLETERHNLGSDLIPVTADSFAKWKAERKEREKRENDELMKNKMEEFKKMKAGMKTGMSFSGKELFDFNPEGMQADGDDEDAVDDYDGYYGRGGEDEGTVEVAEDLFADVDGLEDDAEDEE</sequence>